<evidence type="ECO:0000313" key="2">
    <source>
        <dbReference type="EMBL" id="MBU7597501.1"/>
    </source>
</evidence>
<feature type="domain" description="N-acetyltransferase" evidence="1">
    <location>
        <begin position="12"/>
        <end position="168"/>
    </location>
</feature>
<sequence>MQPSPTSGSGALTLRTAHTSEVSGDELAAAHAMVASTFDEEFSAHDWEHALGGMHVLVHDGTEPVGHAAVVQRRLLHGGRPLRTGYVEGVGVHRQYQRRGIGGMLMTEIERIVTAAYDLGALGATDAGAPLYRARGWLPWQGTAAAFTPDGIVPTPEDVQFVHVFPVEGQPLDRTGELVCDWRSGDVW</sequence>
<dbReference type="SUPFAM" id="SSF55729">
    <property type="entry name" value="Acyl-CoA N-acyltransferases (Nat)"/>
    <property type="match status" value="1"/>
</dbReference>
<proteinExistence type="predicted"/>
<dbReference type="Proteomes" id="UP000694501">
    <property type="component" value="Unassembled WGS sequence"/>
</dbReference>
<dbReference type="AlphaFoldDB" id="A0A949N7J3"/>
<organism evidence="2 3">
    <name type="scientific">Streptomyces tardus</name>
    <dbReference type="NCBI Taxonomy" id="2780544"/>
    <lineage>
        <taxon>Bacteria</taxon>
        <taxon>Bacillati</taxon>
        <taxon>Actinomycetota</taxon>
        <taxon>Actinomycetes</taxon>
        <taxon>Kitasatosporales</taxon>
        <taxon>Streptomycetaceae</taxon>
        <taxon>Streptomyces</taxon>
    </lineage>
</organism>
<accession>A0A949N7J3</accession>
<dbReference type="GO" id="GO:0016747">
    <property type="term" value="F:acyltransferase activity, transferring groups other than amino-acyl groups"/>
    <property type="evidence" value="ECO:0007669"/>
    <property type="project" value="InterPro"/>
</dbReference>
<keyword evidence="3" id="KW-1185">Reference proteome</keyword>
<protein>
    <submittedName>
        <fullName evidence="2">GNAT family N-acetyltransferase</fullName>
    </submittedName>
</protein>
<name>A0A949N7J3_9ACTN</name>
<dbReference type="PROSITE" id="PS51186">
    <property type="entry name" value="GNAT"/>
    <property type="match status" value="1"/>
</dbReference>
<gene>
    <name evidence="2" type="ORF">JGS22_007655</name>
</gene>
<dbReference type="InterPro" id="IPR016181">
    <property type="entry name" value="Acyl_CoA_acyltransferase"/>
</dbReference>
<evidence type="ECO:0000313" key="3">
    <source>
        <dbReference type="Proteomes" id="UP000694501"/>
    </source>
</evidence>
<dbReference type="Gene3D" id="3.40.630.30">
    <property type="match status" value="1"/>
</dbReference>
<dbReference type="InterPro" id="IPR000182">
    <property type="entry name" value="GNAT_dom"/>
</dbReference>
<comment type="caution">
    <text evidence="2">The sequence shown here is derived from an EMBL/GenBank/DDBJ whole genome shotgun (WGS) entry which is preliminary data.</text>
</comment>
<reference evidence="2" key="1">
    <citation type="submission" date="2021-06" db="EMBL/GenBank/DDBJ databases">
        <title>Sequencing of actinobacteria type strains.</title>
        <authorList>
            <person name="Nguyen G.-S."/>
            <person name="Wentzel A."/>
        </authorList>
    </citation>
    <scope>NUCLEOTIDE SEQUENCE</scope>
    <source>
        <strain evidence="2">P38-E01</strain>
    </source>
</reference>
<dbReference type="CDD" id="cd04301">
    <property type="entry name" value="NAT_SF"/>
    <property type="match status" value="1"/>
</dbReference>
<dbReference type="Pfam" id="PF13527">
    <property type="entry name" value="Acetyltransf_9"/>
    <property type="match status" value="1"/>
</dbReference>
<dbReference type="EMBL" id="JAELVF020000001">
    <property type="protein sequence ID" value="MBU7597501.1"/>
    <property type="molecule type" value="Genomic_DNA"/>
</dbReference>
<dbReference type="RefSeq" id="WP_211041011.1">
    <property type="nucleotide sequence ID" value="NZ_JAELVF020000001.1"/>
</dbReference>
<evidence type="ECO:0000259" key="1">
    <source>
        <dbReference type="PROSITE" id="PS51186"/>
    </source>
</evidence>